<dbReference type="CDD" id="cd03360">
    <property type="entry name" value="LbH_AT_putative"/>
    <property type="match status" value="1"/>
</dbReference>
<evidence type="ECO:0000256" key="2">
    <source>
        <dbReference type="PIRSR" id="PIRSR620019-1"/>
    </source>
</evidence>
<reference evidence="4" key="1">
    <citation type="submission" date="2016-10" db="EMBL/GenBank/DDBJ databases">
        <authorList>
            <person name="Varghese N."/>
            <person name="Submissions S."/>
        </authorList>
    </citation>
    <scope>NUCLEOTIDE SEQUENCE [LARGE SCALE GENOMIC DNA]</scope>
    <source>
        <strain evidence="4">BL36</strain>
    </source>
</reference>
<dbReference type="Pfam" id="PF00132">
    <property type="entry name" value="Hexapep"/>
    <property type="match status" value="1"/>
</dbReference>
<feature type="active site" description="Proton acceptor" evidence="2">
    <location>
        <position position="151"/>
    </location>
</feature>
<evidence type="ECO:0000313" key="3">
    <source>
        <dbReference type="EMBL" id="SFM53078.1"/>
    </source>
</evidence>
<keyword evidence="3" id="KW-0808">Transferase</keyword>
<keyword evidence="4" id="KW-1185">Reference proteome</keyword>
<evidence type="ECO:0000256" key="1">
    <source>
        <dbReference type="ARBA" id="ARBA00007274"/>
    </source>
</evidence>
<dbReference type="PANTHER" id="PTHR43300:SF7">
    <property type="entry name" value="UDP-N-ACETYLBACILLOSAMINE N-ACETYLTRANSFERASE"/>
    <property type="match status" value="1"/>
</dbReference>
<dbReference type="Proteomes" id="UP000199048">
    <property type="component" value="Unassembled WGS sequence"/>
</dbReference>
<comment type="similarity">
    <text evidence="1">Belongs to the transferase hexapeptide repeat family.</text>
</comment>
<dbReference type="STRING" id="582667.SAMN05192568_103644"/>
<name>A0A1I4RLH4_9HYPH</name>
<dbReference type="PANTHER" id="PTHR43300">
    <property type="entry name" value="ACETYLTRANSFERASE"/>
    <property type="match status" value="1"/>
</dbReference>
<protein>
    <submittedName>
        <fullName evidence="3">Sugar O-acyltransferase, sialic acid O-acetyltransferase NeuD family</fullName>
    </submittedName>
</protein>
<sequence>MAERPYEGWTHVTADAKRLALIGGGGFSKEIAEVAQMCGYTVDATYSSQPSAQVGTYRGYLAELLADRAAYAGVAMAVGGVSRAAIQARAEIIAWLDQHALPCPSLVSPHAIVSQGVTLGAGAFVAHGVIVNIDARLGRFCVINTGAIIGHDAEIGDNTTISPSAFIGGRCMIGADGLVGPLAKVLQGLTVGQRAMIGMGCTVLRAVPDDAAVWPKPDNPVVADRD</sequence>
<organism evidence="3 4">
    <name type="scientific">Methylobacterium pseudosasicola</name>
    <dbReference type="NCBI Taxonomy" id="582667"/>
    <lineage>
        <taxon>Bacteria</taxon>
        <taxon>Pseudomonadati</taxon>
        <taxon>Pseudomonadota</taxon>
        <taxon>Alphaproteobacteria</taxon>
        <taxon>Hyphomicrobiales</taxon>
        <taxon>Methylobacteriaceae</taxon>
        <taxon>Methylobacterium</taxon>
    </lineage>
</organism>
<dbReference type="GO" id="GO:0016746">
    <property type="term" value="F:acyltransferase activity"/>
    <property type="evidence" value="ECO:0007669"/>
    <property type="project" value="UniProtKB-KW"/>
</dbReference>
<dbReference type="InterPro" id="IPR001451">
    <property type="entry name" value="Hexapep"/>
</dbReference>
<dbReference type="Gene3D" id="2.160.10.10">
    <property type="entry name" value="Hexapeptide repeat proteins"/>
    <property type="match status" value="1"/>
</dbReference>
<gene>
    <name evidence="3" type="ORF">SAMN05192568_103644</name>
</gene>
<proteinExistence type="inferred from homology"/>
<evidence type="ECO:0000313" key="4">
    <source>
        <dbReference type="Proteomes" id="UP000199048"/>
    </source>
</evidence>
<dbReference type="InterPro" id="IPR020019">
    <property type="entry name" value="AcTrfase_PglD-like"/>
</dbReference>
<dbReference type="AlphaFoldDB" id="A0A1I4RLH4"/>
<accession>A0A1I4RLH4</accession>
<keyword evidence="3" id="KW-0012">Acyltransferase</keyword>
<dbReference type="InterPro" id="IPR050179">
    <property type="entry name" value="Trans_hexapeptide_repeat"/>
</dbReference>
<dbReference type="InterPro" id="IPR011004">
    <property type="entry name" value="Trimer_LpxA-like_sf"/>
</dbReference>
<dbReference type="EMBL" id="FOTK01000036">
    <property type="protein sequence ID" value="SFM53078.1"/>
    <property type="molecule type" value="Genomic_DNA"/>
</dbReference>
<feature type="site" description="Increases basicity of active site His" evidence="2">
    <location>
        <position position="152"/>
    </location>
</feature>
<dbReference type="SUPFAM" id="SSF51161">
    <property type="entry name" value="Trimeric LpxA-like enzymes"/>
    <property type="match status" value="1"/>
</dbReference>